<keyword evidence="6" id="KW-1185">Reference proteome</keyword>
<dbReference type="PRINTS" id="PR00830">
    <property type="entry name" value="ENDOLAPTASE"/>
</dbReference>
<name>A0A1T5JIY2_9MICO</name>
<dbReference type="InterPro" id="IPR008269">
    <property type="entry name" value="Lon_proteolytic"/>
</dbReference>
<evidence type="ECO:0000313" key="5">
    <source>
        <dbReference type="EMBL" id="SKC51182.1"/>
    </source>
</evidence>
<evidence type="ECO:0000313" key="6">
    <source>
        <dbReference type="Proteomes" id="UP000189777"/>
    </source>
</evidence>
<feature type="domain" description="Lon proteolytic" evidence="3">
    <location>
        <begin position="300"/>
        <end position="387"/>
    </location>
</feature>
<dbReference type="Pfam" id="PF13180">
    <property type="entry name" value="PDZ_2"/>
    <property type="match status" value="1"/>
</dbReference>
<keyword evidence="2" id="KW-1133">Transmembrane helix</keyword>
<dbReference type="InterPro" id="IPR027065">
    <property type="entry name" value="Lon_Prtase"/>
</dbReference>
<keyword evidence="2" id="KW-0812">Transmembrane</keyword>
<protein>
    <submittedName>
        <fullName evidence="5">PDZ domain-containing protein</fullName>
    </submittedName>
</protein>
<dbReference type="Gene3D" id="3.30.230.10">
    <property type="match status" value="1"/>
</dbReference>
<dbReference type="InterPro" id="IPR036034">
    <property type="entry name" value="PDZ_sf"/>
</dbReference>
<feature type="region of interest" description="Disordered" evidence="1">
    <location>
        <begin position="25"/>
        <end position="44"/>
    </location>
</feature>
<proteinExistence type="predicted"/>
<dbReference type="Proteomes" id="UP000189777">
    <property type="component" value="Unassembled WGS sequence"/>
</dbReference>
<dbReference type="Pfam" id="PF05362">
    <property type="entry name" value="Lon_C"/>
    <property type="match status" value="1"/>
</dbReference>
<dbReference type="GO" id="GO:0004176">
    <property type="term" value="F:ATP-dependent peptidase activity"/>
    <property type="evidence" value="ECO:0007669"/>
    <property type="project" value="InterPro"/>
</dbReference>
<evidence type="ECO:0000259" key="3">
    <source>
        <dbReference type="Pfam" id="PF05362"/>
    </source>
</evidence>
<dbReference type="SUPFAM" id="SSF54211">
    <property type="entry name" value="Ribosomal protein S5 domain 2-like"/>
    <property type="match status" value="1"/>
</dbReference>
<dbReference type="GO" id="GO:0004252">
    <property type="term" value="F:serine-type endopeptidase activity"/>
    <property type="evidence" value="ECO:0007669"/>
    <property type="project" value="InterPro"/>
</dbReference>
<dbReference type="GO" id="GO:0006508">
    <property type="term" value="P:proteolysis"/>
    <property type="evidence" value="ECO:0007669"/>
    <property type="project" value="InterPro"/>
</dbReference>
<dbReference type="SUPFAM" id="SSF50156">
    <property type="entry name" value="PDZ domain-like"/>
    <property type="match status" value="1"/>
</dbReference>
<dbReference type="OrthoDB" id="2356897at2"/>
<dbReference type="EMBL" id="FUZQ01000002">
    <property type="protein sequence ID" value="SKC51182.1"/>
    <property type="molecule type" value="Genomic_DNA"/>
</dbReference>
<dbReference type="PANTHER" id="PTHR10046">
    <property type="entry name" value="ATP DEPENDENT LON PROTEASE FAMILY MEMBER"/>
    <property type="match status" value="1"/>
</dbReference>
<dbReference type="InterPro" id="IPR001478">
    <property type="entry name" value="PDZ"/>
</dbReference>
<dbReference type="STRING" id="526729.SAMN04324258_1423"/>
<dbReference type="InterPro" id="IPR020568">
    <property type="entry name" value="Ribosomal_Su5_D2-typ_SF"/>
</dbReference>
<evidence type="ECO:0000256" key="2">
    <source>
        <dbReference type="SAM" id="Phobius"/>
    </source>
</evidence>
<feature type="transmembrane region" description="Helical" evidence="2">
    <location>
        <begin position="49"/>
        <end position="68"/>
    </location>
</feature>
<organism evidence="5 6">
    <name type="scientific">Krasilnikoviella flava</name>
    <dbReference type="NCBI Taxonomy" id="526729"/>
    <lineage>
        <taxon>Bacteria</taxon>
        <taxon>Bacillati</taxon>
        <taxon>Actinomycetota</taxon>
        <taxon>Actinomycetes</taxon>
        <taxon>Micrococcales</taxon>
        <taxon>Promicromonosporaceae</taxon>
        <taxon>Krasilnikoviella</taxon>
    </lineage>
</organism>
<feature type="domain" description="PDZ" evidence="4">
    <location>
        <begin position="202"/>
        <end position="267"/>
    </location>
</feature>
<dbReference type="AlphaFoldDB" id="A0A1T5JIY2"/>
<feature type="region of interest" description="Disordered" evidence="1">
    <location>
        <begin position="77"/>
        <end position="103"/>
    </location>
</feature>
<evidence type="ECO:0000256" key="1">
    <source>
        <dbReference type="SAM" id="MobiDB-lite"/>
    </source>
</evidence>
<reference evidence="5 6" key="1">
    <citation type="submission" date="2017-02" db="EMBL/GenBank/DDBJ databases">
        <authorList>
            <person name="Peterson S.W."/>
        </authorList>
    </citation>
    <scope>NUCLEOTIDE SEQUENCE [LARGE SCALE GENOMIC DNA]</scope>
    <source>
        <strain evidence="5 6">DSM 21481</strain>
    </source>
</reference>
<dbReference type="InterPro" id="IPR014721">
    <property type="entry name" value="Ribsml_uS5_D2-typ_fold_subgr"/>
</dbReference>
<dbReference type="GO" id="GO:0005524">
    <property type="term" value="F:ATP binding"/>
    <property type="evidence" value="ECO:0007669"/>
    <property type="project" value="InterPro"/>
</dbReference>
<accession>A0A1T5JIY2</accession>
<keyword evidence="2" id="KW-0472">Membrane</keyword>
<gene>
    <name evidence="5" type="ORF">SAMN04324258_1423</name>
</gene>
<dbReference type="Gene3D" id="2.30.42.10">
    <property type="match status" value="1"/>
</dbReference>
<evidence type="ECO:0000259" key="4">
    <source>
        <dbReference type="Pfam" id="PF13180"/>
    </source>
</evidence>
<dbReference type="GO" id="GO:0030163">
    <property type="term" value="P:protein catabolic process"/>
    <property type="evidence" value="ECO:0007669"/>
    <property type="project" value="InterPro"/>
</dbReference>
<sequence>MTCSRPGAASRNVGDDVAVTFDRDILAPDDPSSPDEDTHLASRASRRSVTLGVSLLVTALLAAVLLVLPTPYAIRAPGPTEDTLGLQGADVQGGAGETSSGGKSATALPVVEIDGAKTYDVTGELRLTTVSVYGGPGGDVLLGDVLWGWGSRERSVQPVEAIFPEQTTRQQQQEVGQAQMAGSESAATVAALTELGYEVPATLTVAGVAPGSGAEDVVEAGDVVRSIDGHAVTTHQDLLASLDDVDPGDDVVLGVERDGEAQDLTVTTAEGDGRAALGVYLDPVYDYPVDVTIRPGDIGGPSAGTMFALAIITKMTPEDELDGAHVAGTGTMSVDGKVGPIGGIQQKLFGAVDDGADWFLAPADNCDEVVGHVPDGLHVARVATIDDARAAIEAIGAGEGADLPTCS</sequence>